<dbReference type="Gene3D" id="3.30.200.160">
    <property type="entry name" value="TFIIIC, subcomplex tauA, subunit Sfc1, barrel domain"/>
    <property type="match status" value="1"/>
</dbReference>
<evidence type="ECO:0000256" key="5">
    <source>
        <dbReference type="SAM" id="MobiDB-lite"/>
    </source>
</evidence>
<evidence type="ECO:0000259" key="7">
    <source>
        <dbReference type="Pfam" id="PF17682"/>
    </source>
</evidence>
<dbReference type="EMBL" id="CAGI01000177">
    <property type="protein sequence ID" value="CCF52767.1"/>
    <property type="molecule type" value="Genomic_DNA"/>
</dbReference>
<keyword evidence="2" id="KW-0238">DNA-binding</keyword>
<feature type="domain" description="Transcription factor IIIC subunit Tfc1/Sfc1 triple barrel" evidence="7">
    <location>
        <begin position="48"/>
        <end position="244"/>
    </location>
</feature>
<sequence length="686" mass="75770">MSASSAAKGKARAIDPELDCHNAAPTTDAGLSRHIKPQPIPSTTLLNIEYPGILSYDSSYSPRSYPSLDRALSTLHPSALPPLTSSSCEGLNFLSKIPNEGVRLVECRLGGFGDQNKAGGSSSSASAGRIDDVYRAPLIGEAVPTNNVVIRVVKRVWRQKKRKRASFCSPSPRTAGLQQDVMALDPALFADTEASPAEQPANGHIDPPSKQDRYTGGIKKEYCIEILGLATNTVRFRSMADFAFQPSISTSSTSDPGAVQQLDPVMSLHKALATMDLEAFQNFRVPAQLEDYQIPDPPTGQLRSNLHMVPPAFFSRMDVPFNYGFQQTPYSELRTVAAPPHLRKPPGATSFAHALKRDDLAPGQMQRFVNRVRLSNIAPQPFRPGRDTKIPTKAMQDVIRIEHRCDPAVLARLKELLNERPIWSRVALKNQLSDAEVRELHGYNEKVYYALVGYSMVGGPWRDAIVRFGYDVRKNADSRIYQRIFLRGGPATRESRLNQQGGADKEEDQGEEDDADEQPPPRSSTVPIPGKERARNTHIFDGVTLHRNIGNFHLCDIEDPLIMPFIWRGNDEDLPAESVLPENGMQLEPMGIEWLRKTWDAETGWYTKRALELIRALLGARFKALAETGRALEKEAVDGIVGRLRRRWSEEDLAMADSRGEGEVDGMEENAGAGAGMGLPTDPAFT</sequence>
<feature type="region of interest" description="Disordered" evidence="5">
    <location>
        <begin position="492"/>
        <end position="533"/>
    </location>
</feature>
<feature type="region of interest" description="Disordered" evidence="5">
    <location>
        <begin position="657"/>
        <end position="686"/>
    </location>
</feature>
<dbReference type="InterPro" id="IPR041499">
    <property type="entry name" value="Tfc1/Sfc1_N"/>
</dbReference>
<gene>
    <name evidence="8" type="ORF">UHOR_04096</name>
</gene>
<evidence type="ECO:0008006" key="10">
    <source>
        <dbReference type="Google" id="ProtNLM"/>
    </source>
</evidence>
<proteinExistence type="predicted"/>
<keyword evidence="3" id="KW-0804">Transcription</keyword>
<evidence type="ECO:0000259" key="6">
    <source>
        <dbReference type="Pfam" id="PF09734"/>
    </source>
</evidence>
<feature type="domain" description="Transcription factor IIIC subunit 5 HTH" evidence="6">
    <location>
        <begin position="308"/>
        <end position="487"/>
    </location>
</feature>
<dbReference type="InterPro" id="IPR019136">
    <property type="entry name" value="TF_IIIC_su-5_HTH"/>
</dbReference>
<dbReference type="PANTHER" id="PTHR13230:SF5">
    <property type="entry name" value="GENERAL TRANSCRIPTION FACTOR 3C POLYPEPTIDE 5"/>
    <property type="match status" value="1"/>
</dbReference>
<dbReference type="GO" id="GO:0005634">
    <property type="term" value="C:nucleus"/>
    <property type="evidence" value="ECO:0007669"/>
    <property type="project" value="UniProtKB-SubCell"/>
</dbReference>
<dbReference type="eggNOG" id="KOG2473">
    <property type="taxonomic scope" value="Eukaryota"/>
</dbReference>
<comment type="caution">
    <text evidence="8">The sequence shown here is derived from an EMBL/GenBank/DDBJ whole genome shotgun (WGS) entry which is preliminary data.</text>
</comment>
<feature type="region of interest" description="Disordered" evidence="5">
    <location>
        <begin position="194"/>
        <end position="213"/>
    </location>
</feature>
<dbReference type="PANTHER" id="PTHR13230">
    <property type="entry name" value="GENERAL TRANSCRIPTION FACTOR IIIC, POLYPEPTIDE 5"/>
    <property type="match status" value="1"/>
</dbReference>
<dbReference type="GO" id="GO:0006384">
    <property type="term" value="P:transcription initiation at RNA polymerase III promoter"/>
    <property type="evidence" value="ECO:0007669"/>
    <property type="project" value="InterPro"/>
</dbReference>
<dbReference type="Pfam" id="PF09734">
    <property type="entry name" value="Tau95"/>
    <property type="match status" value="1"/>
</dbReference>
<evidence type="ECO:0000313" key="9">
    <source>
        <dbReference type="Proteomes" id="UP000006174"/>
    </source>
</evidence>
<evidence type="ECO:0000256" key="3">
    <source>
        <dbReference type="ARBA" id="ARBA00023163"/>
    </source>
</evidence>
<dbReference type="STRING" id="1128400.I2G0S4"/>
<evidence type="ECO:0000256" key="1">
    <source>
        <dbReference type="ARBA" id="ARBA00004123"/>
    </source>
</evidence>
<dbReference type="Pfam" id="PF17682">
    <property type="entry name" value="Tau95_N"/>
    <property type="match status" value="1"/>
</dbReference>
<dbReference type="GO" id="GO:0001003">
    <property type="term" value="F:RNA polymerase III type 2 promoter sequence-specific DNA binding"/>
    <property type="evidence" value="ECO:0007669"/>
    <property type="project" value="TreeGrafter"/>
</dbReference>
<name>I2G0S4_USTHO</name>
<dbReference type="OrthoDB" id="5598268at2759"/>
<protein>
    <recommendedName>
        <fullName evidence="10">Transcription factor IIIC subunit 5 HTH domain-containing protein</fullName>
    </recommendedName>
</protein>
<dbReference type="OMA" id="MVGGPWR"/>
<dbReference type="InterPro" id="IPR040454">
    <property type="entry name" value="TF_IIIC_Tfc1/Sfc1"/>
</dbReference>
<dbReference type="AlphaFoldDB" id="I2G0S4"/>
<reference evidence="8 9" key="1">
    <citation type="journal article" date="2012" name="Plant Cell">
        <title>Genome comparison of barley and maize smut fungi reveals targeted loss of RNA silencing components and species-specific presence of transposable elements.</title>
        <authorList>
            <person name="Laurie J.D."/>
            <person name="Ali S."/>
            <person name="Linning R."/>
            <person name="Mannhaupt G."/>
            <person name="Wong P."/>
            <person name="Gueldener U."/>
            <person name="Muensterkoetter M."/>
            <person name="Moore R."/>
            <person name="Kahmann R."/>
            <person name="Bakkeren G."/>
            <person name="Schirawski J."/>
        </authorList>
    </citation>
    <scope>NUCLEOTIDE SEQUENCE [LARGE SCALE GENOMIC DNA]</scope>
    <source>
        <strain evidence="9">Uh4875-4</strain>
    </source>
</reference>
<dbReference type="GO" id="GO:0001002">
    <property type="term" value="F:RNA polymerase III type 1 promoter sequence-specific DNA binding"/>
    <property type="evidence" value="ECO:0007669"/>
    <property type="project" value="TreeGrafter"/>
</dbReference>
<dbReference type="InterPro" id="IPR042536">
    <property type="entry name" value="TFIIIC_tauA_Sfc1"/>
</dbReference>
<dbReference type="HOGENOM" id="CLU_401245_0_0_1"/>
<comment type="subcellular location">
    <subcellularLocation>
        <location evidence="1">Nucleus</location>
    </subcellularLocation>
</comment>
<dbReference type="Proteomes" id="UP000006174">
    <property type="component" value="Unassembled WGS sequence"/>
</dbReference>
<keyword evidence="9" id="KW-1185">Reference proteome</keyword>
<dbReference type="GO" id="GO:0000127">
    <property type="term" value="C:transcription factor TFIIIC complex"/>
    <property type="evidence" value="ECO:0007669"/>
    <property type="project" value="InterPro"/>
</dbReference>
<organism evidence="8 9">
    <name type="scientific">Ustilago hordei</name>
    <name type="common">Barley covered smut fungus</name>
    <dbReference type="NCBI Taxonomy" id="120017"/>
    <lineage>
        <taxon>Eukaryota</taxon>
        <taxon>Fungi</taxon>
        <taxon>Dikarya</taxon>
        <taxon>Basidiomycota</taxon>
        <taxon>Ustilaginomycotina</taxon>
        <taxon>Ustilaginomycetes</taxon>
        <taxon>Ustilaginales</taxon>
        <taxon>Ustilaginaceae</taxon>
        <taxon>Ustilago</taxon>
    </lineage>
</organism>
<evidence type="ECO:0000256" key="4">
    <source>
        <dbReference type="ARBA" id="ARBA00023242"/>
    </source>
</evidence>
<accession>I2G0S4</accession>
<feature type="compositionally biased region" description="Acidic residues" evidence="5">
    <location>
        <begin position="505"/>
        <end position="517"/>
    </location>
</feature>
<evidence type="ECO:0000256" key="2">
    <source>
        <dbReference type="ARBA" id="ARBA00023125"/>
    </source>
</evidence>
<keyword evidence="4" id="KW-0539">Nucleus</keyword>
<evidence type="ECO:0000313" key="8">
    <source>
        <dbReference type="EMBL" id="CCF52767.1"/>
    </source>
</evidence>